<accession>A0A0C1EJE9</accession>
<dbReference type="PATRIC" id="fig|83552.4.peg.2190"/>
<comment type="caution">
    <text evidence="2">The sequence shown here is derived from an EMBL/GenBank/DDBJ whole genome shotgun (WGS) entry which is preliminary data.</text>
</comment>
<dbReference type="SUPFAM" id="SSF53098">
    <property type="entry name" value="Ribonuclease H-like"/>
    <property type="match status" value="1"/>
</dbReference>
<evidence type="ECO:0000259" key="1">
    <source>
        <dbReference type="Pfam" id="PF13546"/>
    </source>
</evidence>
<dbReference type="Proteomes" id="UP000031307">
    <property type="component" value="Unassembled WGS sequence"/>
</dbReference>
<protein>
    <recommendedName>
        <fullName evidence="1">Transposase IS701-like DDE domain-containing protein</fullName>
    </recommendedName>
</protein>
<gene>
    <name evidence="2" type="ORF">DB43_HM00020</name>
</gene>
<dbReference type="Pfam" id="PF13546">
    <property type="entry name" value="DDE_5"/>
    <property type="match status" value="1"/>
</dbReference>
<evidence type="ECO:0000313" key="2">
    <source>
        <dbReference type="EMBL" id="KIA76679.1"/>
    </source>
</evidence>
<dbReference type="AlphaFoldDB" id="A0A0C1EJE9"/>
<sequence length="161" mass="18852">MNFFLKNGRKMPQDILDIYTDYLICQNQHATAIGLSNLLEGEISHDQITRFLNRNDYGSKDLWQYVKADVRRHEQTKGGVLIIDDAIEEKPYTDENEIVSWHFSHAKGRCVKGINILSCLVGYVEIALPIGYEVISKDLHFCDVKTRKEKRHCYKRFRQRC</sequence>
<dbReference type="InterPro" id="IPR012337">
    <property type="entry name" value="RNaseH-like_sf"/>
</dbReference>
<organism evidence="2 3">
    <name type="scientific">Parachlamydia acanthamoebae</name>
    <dbReference type="NCBI Taxonomy" id="83552"/>
    <lineage>
        <taxon>Bacteria</taxon>
        <taxon>Pseudomonadati</taxon>
        <taxon>Chlamydiota</taxon>
        <taxon>Chlamydiia</taxon>
        <taxon>Parachlamydiales</taxon>
        <taxon>Parachlamydiaceae</taxon>
        <taxon>Parachlamydia</taxon>
    </lineage>
</organism>
<feature type="domain" description="Transposase IS701-like DDE" evidence="1">
    <location>
        <begin position="14"/>
        <end position="136"/>
    </location>
</feature>
<proteinExistence type="predicted"/>
<reference evidence="2 3" key="1">
    <citation type="journal article" date="2014" name="Mol. Biol. Evol.">
        <title>Massive expansion of Ubiquitination-related gene families within the Chlamydiae.</title>
        <authorList>
            <person name="Domman D."/>
            <person name="Collingro A."/>
            <person name="Lagkouvardos I."/>
            <person name="Gehre L."/>
            <person name="Weinmaier T."/>
            <person name="Rattei T."/>
            <person name="Subtil A."/>
            <person name="Horn M."/>
        </authorList>
    </citation>
    <scope>NUCLEOTIDE SEQUENCE [LARGE SCALE GENOMIC DNA]</scope>
    <source>
        <strain evidence="2 3">OEW1</strain>
    </source>
</reference>
<dbReference type="EMBL" id="JSAM01000108">
    <property type="protein sequence ID" value="KIA76679.1"/>
    <property type="molecule type" value="Genomic_DNA"/>
</dbReference>
<evidence type="ECO:0000313" key="3">
    <source>
        <dbReference type="Proteomes" id="UP000031307"/>
    </source>
</evidence>
<dbReference type="InterPro" id="IPR038721">
    <property type="entry name" value="IS701-like_DDE_dom"/>
</dbReference>
<name>A0A0C1EJE9_9BACT</name>